<evidence type="ECO:0000313" key="2">
    <source>
        <dbReference type="EMBL" id="KIH67657.1"/>
    </source>
</evidence>
<dbReference type="AlphaFoldDB" id="A0A0C2DXH4"/>
<feature type="chain" id="PRO_5002147974" evidence="1">
    <location>
        <begin position="19"/>
        <end position="329"/>
    </location>
</feature>
<protein>
    <submittedName>
        <fullName evidence="2">Uncharacterized protein</fullName>
    </submittedName>
</protein>
<keyword evidence="1" id="KW-0732">Signal</keyword>
<evidence type="ECO:0000256" key="1">
    <source>
        <dbReference type="SAM" id="SignalP"/>
    </source>
</evidence>
<reference evidence="2 3" key="1">
    <citation type="submission" date="2013-12" db="EMBL/GenBank/DDBJ databases">
        <title>Draft genome of the parsitic nematode Ancylostoma duodenale.</title>
        <authorList>
            <person name="Mitreva M."/>
        </authorList>
    </citation>
    <scope>NUCLEOTIDE SEQUENCE [LARGE SCALE GENOMIC DNA]</scope>
    <source>
        <strain evidence="2 3">Zhejiang</strain>
    </source>
</reference>
<dbReference type="EMBL" id="KN726613">
    <property type="protein sequence ID" value="KIH67657.1"/>
    <property type="molecule type" value="Genomic_DNA"/>
</dbReference>
<name>A0A0C2DXH4_9BILA</name>
<evidence type="ECO:0000313" key="3">
    <source>
        <dbReference type="Proteomes" id="UP000054047"/>
    </source>
</evidence>
<gene>
    <name evidence="2" type="ORF">ANCDUO_02011</name>
</gene>
<dbReference type="OrthoDB" id="5868900at2759"/>
<dbReference type="Proteomes" id="UP000054047">
    <property type="component" value="Unassembled WGS sequence"/>
</dbReference>
<sequence>MLRKGIVLLCIWFCVAEAVKENAITIRAKRQECKCIPNQVGGGLTCSCAKDDGSHAPVETIQQGELAHELTNNVQAYPAYPQNQARCGCLQIVFLGTPQYQCQCGDGNGNPLNPIPSSTIPPTTTTTTMAPITTTQPPVEYPTIPTATQGPGQCQCVMIRISGPASAQYQCNCDNTQAYPTLSTETVATPEPETFPPVTYPPETPAPAVTETPVTIAPEQTHAPPQLQRECLPENNEIFNKSYVSHNEHAPASAQYPLTTTCVMYVGLQTSPCVCLPQYDQCAQNICCLKAKFRSHKQAVATMPQRDAEPSTVDMLMNILKKIKTRLNE</sequence>
<proteinExistence type="predicted"/>
<feature type="signal peptide" evidence="1">
    <location>
        <begin position="1"/>
        <end position="18"/>
    </location>
</feature>
<accession>A0A0C2DXH4</accession>
<keyword evidence="3" id="KW-1185">Reference proteome</keyword>
<organism evidence="2 3">
    <name type="scientific">Ancylostoma duodenale</name>
    <dbReference type="NCBI Taxonomy" id="51022"/>
    <lineage>
        <taxon>Eukaryota</taxon>
        <taxon>Metazoa</taxon>
        <taxon>Ecdysozoa</taxon>
        <taxon>Nematoda</taxon>
        <taxon>Chromadorea</taxon>
        <taxon>Rhabditida</taxon>
        <taxon>Rhabditina</taxon>
        <taxon>Rhabditomorpha</taxon>
        <taxon>Strongyloidea</taxon>
        <taxon>Ancylostomatidae</taxon>
        <taxon>Ancylostomatinae</taxon>
        <taxon>Ancylostoma</taxon>
    </lineage>
</organism>